<evidence type="ECO:0000256" key="1">
    <source>
        <dbReference type="ARBA" id="ARBA00004141"/>
    </source>
</evidence>
<comment type="subcellular location">
    <subcellularLocation>
        <location evidence="1">Membrane</location>
        <topology evidence="1">Multi-pass membrane protein</topology>
    </subcellularLocation>
</comment>
<keyword evidence="8" id="KW-0764">Sulfate transport</keyword>
<keyword evidence="7 11" id="KW-1133">Transmembrane helix</keyword>
<dbReference type="Proteomes" id="UP000298468">
    <property type="component" value="Unassembled WGS sequence"/>
</dbReference>
<comment type="caution">
    <text evidence="12">The sequence shown here is derived from an EMBL/GenBank/DDBJ whole genome shotgun (WGS) entry which is preliminary data.</text>
</comment>
<sequence length="274" mass="28748">MLPQPTPAQPARSQPARSRPGLVPDLLSGVGYLGRGFGMWITSPKLMLLGALPAVAVGAVYLVGIVLLLVNLNALVTWATPFANDWAEPVMLTTRVAAALVFVLVAALVVVYTFTAVTLVVGDPFYERIWRAVETDLGNPPNAPERGFWRSLGRAIGDGLRLLLPAVGVGLLLLASGFIPLVGPILVAVLGAVFGGWLLVVELTGFAFDARGFSLSERRRALRTRRGVAIGFGAAAYLLFLVPFAAVVAMPSAVAGAAMLSRDTIDTLAAPPTP</sequence>
<feature type="transmembrane region" description="Helical" evidence="11">
    <location>
        <begin position="96"/>
        <end position="121"/>
    </location>
</feature>
<keyword evidence="5" id="KW-0028">Amino-acid biosynthesis</keyword>
<protein>
    <recommendedName>
        <fullName evidence="14">EI24 domain-containing protein</fullName>
    </recommendedName>
</protein>
<keyword evidence="13" id="KW-1185">Reference proteome</keyword>
<dbReference type="GO" id="GO:0000103">
    <property type="term" value="P:sulfate assimilation"/>
    <property type="evidence" value="ECO:0007669"/>
    <property type="project" value="TreeGrafter"/>
</dbReference>
<dbReference type="AlphaFoldDB" id="A0A4R9BYB7"/>
<feature type="transmembrane region" description="Helical" evidence="11">
    <location>
        <begin position="228"/>
        <end position="250"/>
    </location>
</feature>
<evidence type="ECO:0000313" key="13">
    <source>
        <dbReference type="Proteomes" id="UP000298468"/>
    </source>
</evidence>
<evidence type="ECO:0000256" key="11">
    <source>
        <dbReference type="SAM" id="Phobius"/>
    </source>
</evidence>
<feature type="transmembrane region" description="Helical" evidence="11">
    <location>
        <begin position="46"/>
        <end position="76"/>
    </location>
</feature>
<evidence type="ECO:0000256" key="5">
    <source>
        <dbReference type="ARBA" id="ARBA00022605"/>
    </source>
</evidence>
<reference evidence="12 13" key="1">
    <citation type="submission" date="2019-03" db="EMBL/GenBank/DDBJ databases">
        <title>Genomics of glacier-inhabiting Cryobacterium strains.</title>
        <authorList>
            <person name="Liu Q."/>
            <person name="Xin Y.-H."/>
        </authorList>
    </citation>
    <scope>NUCLEOTIDE SEQUENCE [LARGE SCALE GENOMIC DNA]</scope>
    <source>
        <strain evidence="12 13">Sr59</strain>
    </source>
</reference>
<keyword evidence="9 11" id="KW-0472">Membrane</keyword>
<evidence type="ECO:0000256" key="8">
    <source>
        <dbReference type="ARBA" id="ARBA00023032"/>
    </source>
</evidence>
<evidence type="ECO:0000256" key="2">
    <source>
        <dbReference type="ARBA" id="ARBA00022448"/>
    </source>
</evidence>
<evidence type="ECO:0000256" key="3">
    <source>
        <dbReference type="ARBA" id="ARBA00022475"/>
    </source>
</evidence>
<evidence type="ECO:0000256" key="7">
    <source>
        <dbReference type="ARBA" id="ARBA00022989"/>
    </source>
</evidence>
<dbReference type="RefSeq" id="WP_134639540.1">
    <property type="nucleotide sequence ID" value="NZ_SOHM01000007.1"/>
</dbReference>
<dbReference type="OrthoDB" id="3375053at2"/>
<organism evidence="12 13">
    <name type="scientific">Cryobacterium lactosi</name>
    <dbReference type="NCBI Taxonomy" id="1259202"/>
    <lineage>
        <taxon>Bacteria</taxon>
        <taxon>Bacillati</taxon>
        <taxon>Actinomycetota</taxon>
        <taxon>Actinomycetes</taxon>
        <taxon>Micrococcales</taxon>
        <taxon>Microbacteriaceae</taxon>
        <taxon>Cryobacterium</taxon>
    </lineage>
</organism>
<evidence type="ECO:0000256" key="9">
    <source>
        <dbReference type="ARBA" id="ARBA00023136"/>
    </source>
</evidence>
<dbReference type="InterPro" id="IPR050480">
    <property type="entry name" value="CysZ-like"/>
</dbReference>
<keyword evidence="3" id="KW-1003">Cell membrane</keyword>
<feature type="transmembrane region" description="Helical" evidence="11">
    <location>
        <begin position="185"/>
        <end position="208"/>
    </location>
</feature>
<dbReference type="GO" id="GO:0009675">
    <property type="term" value="F:high-affinity sulfate:proton symporter activity"/>
    <property type="evidence" value="ECO:0007669"/>
    <property type="project" value="TreeGrafter"/>
</dbReference>
<dbReference type="Pfam" id="PF07264">
    <property type="entry name" value="EI24"/>
    <property type="match status" value="1"/>
</dbReference>
<gene>
    <name evidence="12" type="ORF">E3T61_03775</name>
</gene>
<dbReference type="PANTHER" id="PTHR37468:SF1">
    <property type="entry name" value="SULFATE TRANSPORTER CYSZ"/>
    <property type="match status" value="1"/>
</dbReference>
<dbReference type="InterPro" id="IPR059112">
    <property type="entry name" value="CysZ/EI24"/>
</dbReference>
<keyword evidence="4" id="KW-0997">Cell inner membrane</keyword>
<evidence type="ECO:0000313" key="12">
    <source>
        <dbReference type="EMBL" id="TFD94117.1"/>
    </source>
</evidence>
<feature type="transmembrane region" description="Helical" evidence="11">
    <location>
        <begin position="160"/>
        <end position="179"/>
    </location>
</feature>
<proteinExistence type="predicted"/>
<name>A0A4R9BYB7_9MICO</name>
<evidence type="ECO:0000256" key="10">
    <source>
        <dbReference type="SAM" id="MobiDB-lite"/>
    </source>
</evidence>
<evidence type="ECO:0000256" key="4">
    <source>
        <dbReference type="ARBA" id="ARBA00022519"/>
    </source>
</evidence>
<keyword evidence="6 11" id="KW-0812">Transmembrane</keyword>
<dbReference type="GO" id="GO:0019344">
    <property type="term" value="P:cysteine biosynthetic process"/>
    <property type="evidence" value="ECO:0007669"/>
    <property type="project" value="TreeGrafter"/>
</dbReference>
<evidence type="ECO:0000256" key="6">
    <source>
        <dbReference type="ARBA" id="ARBA00022692"/>
    </source>
</evidence>
<evidence type="ECO:0008006" key="14">
    <source>
        <dbReference type="Google" id="ProtNLM"/>
    </source>
</evidence>
<accession>A0A4R9BYB7</accession>
<dbReference type="EMBL" id="SOHM01000007">
    <property type="protein sequence ID" value="TFD94117.1"/>
    <property type="molecule type" value="Genomic_DNA"/>
</dbReference>
<feature type="region of interest" description="Disordered" evidence="10">
    <location>
        <begin position="1"/>
        <end position="22"/>
    </location>
</feature>
<dbReference type="GO" id="GO:0005886">
    <property type="term" value="C:plasma membrane"/>
    <property type="evidence" value="ECO:0007669"/>
    <property type="project" value="TreeGrafter"/>
</dbReference>
<keyword evidence="2" id="KW-0813">Transport</keyword>
<dbReference type="PANTHER" id="PTHR37468">
    <property type="entry name" value="SULFATE TRANSPORTER CYSZ"/>
    <property type="match status" value="1"/>
</dbReference>